<dbReference type="EMBL" id="QJNS01000494">
    <property type="protein sequence ID" value="RYO77147.1"/>
    <property type="molecule type" value="Genomic_DNA"/>
</dbReference>
<evidence type="ECO:0000259" key="7">
    <source>
        <dbReference type="Pfam" id="PF00920"/>
    </source>
</evidence>
<gene>
    <name evidence="10" type="ORF">DL762_009445</name>
</gene>
<evidence type="ECO:0000256" key="5">
    <source>
        <dbReference type="ARBA" id="ARBA00023239"/>
    </source>
</evidence>
<sequence length="985" mass="104665">MAIYSAVPPPGLGGPPTNGQNGHQQDQQPPATPAAQTSVAIDIETWTLSALQSLSVSPVARGTGAPLSIPIDENAARKPSVTIQDPRAKSTAIALPPRPPSRRDSLRRREALLKGKEGSRQRRRWENDRLLHVPNAQPPEPKDYEPRPTHPVVHVPYQVAAAWDLRVRAEVEAKKAAAARRKQMQTRTMGDAHVAGRVPRELFQRAKKTPAVKAWVRSLEEPVRRYLVELEVADEASSEDSEDEEIVFVGRNGSMRDAWKKARRGGKEEEGLVLDDLGDDDESGAFKRWITHSISDYYGLQSYSVLVGNPKRKVVYVGVKTMQTGHAPANPAPEVGLQSGLTGEQLIGLRILPFPQQLPSVVEPVAAAEPAVVANADYDLARPITSSPGAGLRQGLTSYGDAHFSLFLRKAFIKALGYGEDALSRPVVGIANTASGLNPCHGAAPQLLDAARRGVHLTGGLAVDFPTISLHESFASPTSMFLRNLMSMDTEEMIRAQPVDAVVLIGGCDKTTPAQLMGAISANKPAIHLVTGPMMPGSHMGVRIGACTDCRNNWAKYRAGTIDIEEIAALNEELAPTAGTCGVMGTASTMACLLAALGMMPLKGATPPAVSAARLRVAEDTGARAVALARSQLHPQTILTRESFLNAITVLQAVGGSTNAVVHLMAIVNRHPALAGEITLRTVDDVGRRTPLLVDLKPSGDGYMTDFHNSGGLPALLHVLRPLLYLDAMTVTGQTLGEALDAVPASQFQWQFASGGSGGCIRSLADPLYPASSLVALRGNLAPGGAVMKASASKDRRLLRHRGPAVVFAGVADLAARIDDPDLEVSADSVLVLQGIGPLGRDSPGMPEAGLIPIPRKLAARGVTDMLRISDGRMSGTAGGTIVLHVSPEAADPQSAFGVLRDGDAVAVDVEERVLRVELSNEEIGRRIAERRERVGRGEAEAAGAGSWVARNGTRGYRGLYMRSVNQAELGVDFDFLTARGSASS</sequence>
<feature type="domain" description="Dihydroxy-acid/6-phosphogluconate dehydratase N-terminal" evidence="7">
    <location>
        <begin position="425"/>
        <end position="738"/>
    </location>
</feature>
<evidence type="ECO:0000259" key="8">
    <source>
        <dbReference type="Pfam" id="PF13902"/>
    </source>
</evidence>
<dbReference type="Proteomes" id="UP000294003">
    <property type="component" value="Unassembled WGS sequence"/>
</dbReference>
<keyword evidence="11" id="KW-1185">Reference proteome</keyword>
<evidence type="ECO:0008006" key="12">
    <source>
        <dbReference type="Google" id="ProtNLM"/>
    </source>
</evidence>
<feature type="compositionally biased region" description="Low complexity" evidence="6">
    <location>
        <begin position="15"/>
        <end position="36"/>
    </location>
</feature>
<evidence type="ECO:0000256" key="2">
    <source>
        <dbReference type="ARBA" id="ARBA00022723"/>
    </source>
</evidence>
<dbReference type="InterPro" id="IPR042096">
    <property type="entry name" value="Dihydro-acid_dehy_C"/>
</dbReference>
<dbReference type="PANTHER" id="PTHR43183:SF1">
    <property type="entry name" value="HYPOTHETICAL DIHYDROXY-ACID DEHYDRATASE (EUROFUNG)-RELATED"/>
    <property type="match status" value="1"/>
</dbReference>
<keyword evidence="2" id="KW-0479">Metal-binding</keyword>
<organism evidence="10 11">
    <name type="scientific">Monosporascus cannonballus</name>
    <dbReference type="NCBI Taxonomy" id="155416"/>
    <lineage>
        <taxon>Eukaryota</taxon>
        <taxon>Fungi</taxon>
        <taxon>Dikarya</taxon>
        <taxon>Ascomycota</taxon>
        <taxon>Pezizomycotina</taxon>
        <taxon>Sordariomycetes</taxon>
        <taxon>Xylariomycetidae</taxon>
        <taxon>Xylariales</taxon>
        <taxon>Xylariales incertae sedis</taxon>
        <taxon>Monosporascus</taxon>
    </lineage>
</organism>
<dbReference type="InterPro" id="IPR037237">
    <property type="entry name" value="IlvD/EDD_N"/>
</dbReference>
<dbReference type="PROSITE" id="PS00886">
    <property type="entry name" value="ILVD_EDD_1"/>
    <property type="match status" value="1"/>
</dbReference>
<dbReference type="Pfam" id="PF24877">
    <property type="entry name" value="ILV_EDD_C"/>
    <property type="match status" value="1"/>
</dbReference>
<dbReference type="PANTHER" id="PTHR43183">
    <property type="entry name" value="HYPOTHETICAL DIHYDROXYACID DEHYDRATASE (EUROFUNG)-RELATED"/>
    <property type="match status" value="1"/>
</dbReference>
<evidence type="ECO:0000259" key="9">
    <source>
        <dbReference type="Pfam" id="PF24877"/>
    </source>
</evidence>
<dbReference type="InterPro" id="IPR052352">
    <property type="entry name" value="Sugar_Degrad_Dehydratases"/>
</dbReference>
<protein>
    <recommendedName>
        <fullName evidence="12">R3H-associated N-terminal domain-containing protein</fullName>
    </recommendedName>
</protein>
<dbReference type="Pfam" id="PF00920">
    <property type="entry name" value="ILVD_EDD_N"/>
    <property type="match status" value="1"/>
</dbReference>
<evidence type="ECO:0000313" key="11">
    <source>
        <dbReference type="Proteomes" id="UP000294003"/>
    </source>
</evidence>
<comment type="caution">
    <text evidence="10">The sequence shown here is derived from an EMBL/GenBank/DDBJ whole genome shotgun (WGS) entry which is preliminary data.</text>
</comment>
<feature type="region of interest" description="Disordered" evidence="6">
    <location>
        <begin position="54"/>
        <end position="147"/>
    </location>
</feature>
<feature type="region of interest" description="Disordered" evidence="6">
    <location>
        <begin position="1"/>
        <end position="36"/>
    </location>
</feature>
<dbReference type="SUPFAM" id="SSF143975">
    <property type="entry name" value="IlvD/EDD N-terminal domain-like"/>
    <property type="match status" value="1"/>
</dbReference>
<comment type="similarity">
    <text evidence="1">Belongs to the IlvD/Edd family.</text>
</comment>
<feature type="domain" description="R3H-associated N-terminal" evidence="8">
    <location>
        <begin position="98"/>
        <end position="190"/>
    </location>
</feature>
<name>A0ABY0GTM4_9PEZI</name>
<dbReference type="NCBIfam" id="NF004784">
    <property type="entry name" value="PRK06131.1"/>
    <property type="match status" value="1"/>
</dbReference>
<dbReference type="SUPFAM" id="SSF52016">
    <property type="entry name" value="LeuD/IlvD-like"/>
    <property type="match status" value="1"/>
</dbReference>
<reference evidence="10 11" key="1">
    <citation type="submission" date="2018-06" db="EMBL/GenBank/DDBJ databases">
        <title>Complete Genomes of Monosporascus.</title>
        <authorList>
            <person name="Robinson A.J."/>
            <person name="Natvig D.O."/>
        </authorList>
    </citation>
    <scope>NUCLEOTIDE SEQUENCE [LARGE SCALE GENOMIC DNA]</scope>
    <source>
        <strain evidence="10 11">CBS 609.92</strain>
    </source>
</reference>
<evidence type="ECO:0000256" key="4">
    <source>
        <dbReference type="ARBA" id="ARBA00023014"/>
    </source>
</evidence>
<evidence type="ECO:0000313" key="10">
    <source>
        <dbReference type="EMBL" id="RYO77147.1"/>
    </source>
</evidence>
<dbReference type="InterPro" id="IPR056740">
    <property type="entry name" value="ILV_EDD_C"/>
</dbReference>
<keyword evidence="4" id="KW-0411">Iron-sulfur</keyword>
<evidence type="ECO:0000256" key="6">
    <source>
        <dbReference type="SAM" id="MobiDB-lite"/>
    </source>
</evidence>
<feature type="compositionally biased region" description="Basic and acidic residues" evidence="6">
    <location>
        <begin position="101"/>
        <end position="131"/>
    </location>
</feature>
<dbReference type="InterPro" id="IPR020558">
    <property type="entry name" value="DiOHA_6PGluconate_deHydtase_CS"/>
</dbReference>
<keyword evidence="3" id="KW-0408">Iron</keyword>
<dbReference type="Gene3D" id="3.50.30.80">
    <property type="entry name" value="IlvD/EDD C-terminal domain-like"/>
    <property type="match status" value="1"/>
</dbReference>
<accession>A0ABY0GTM4</accession>
<keyword evidence="5" id="KW-0456">Lyase</keyword>
<feature type="domain" description="Dihydroxy-acid/6-phosphogluconate dehydratase C-terminal" evidence="9">
    <location>
        <begin position="760"/>
        <end position="971"/>
    </location>
</feature>
<dbReference type="Pfam" id="PF13902">
    <property type="entry name" value="R3H-assoc"/>
    <property type="match status" value="1"/>
</dbReference>
<proteinExistence type="inferred from homology"/>
<dbReference type="InterPro" id="IPR000581">
    <property type="entry name" value="ILV_EDD_N"/>
</dbReference>
<evidence type="ECO:0000256" key="3">
    <source>
        <dbReference type="ARBA" id="ARBA00023004"/>
    </source>
</evidence>
<dbReference type="InterPro" id="IPR025952">
    <property type="entry name" value="R3H-assoc_dom"/>
</dbReference>
<evidence type="ECO:0000256" key="1">
    <source>
        <dbReference type="ARBA" id="ARBA00006486"/>
    </source>
</evidence>